<dbReference type="RefSeq" id="WP_380789841.1">
    <property type="nucleotide sequence ID" value="NZ_JBHTKR010000003.1"/>
</dbReference>
<gene>
    <name evidence="1" type="ORF">ACFQ3C_06865</name>
</gene>
<comment type="caution">
    <text evidence="1">The sequence shown here is derived from an EMBL/GenBank/DDBJ whole genome shotgun (WGS) entry which is preliminary data.</text>
</comment>
<dbReference type="EMBL" id="JBHTKR010000003">
    <property type="protein sequence ID" value="MFD1194385.1"/>
    <property type="molecule type" value="Genomic_DNA"/>
</dbReference>
<sequence length="80" mass="8776">MTIQHDYKTTSSGAIDYAHYTRRAHEIRNEDACKAIDAIGRGLALLGAMIWRQTWIRIAPMTKAASGARTALPAGHRTPA</sequence>
<accession>A0ABW3TB25</accession>
<keyword evidence="2" id="KW-1185">Reference proteome</keyword>
<proteinExistence type="predicted"/>
<organism evidence="1 2">
    <name type="scientific">Seohaeicola saemankumensis</name>
    <dbReference type="NCBI Taxonomy" id="481181"/>
    <lineage>
        <taxon>Bacteria</taxon>
        <taxon>Pseudomonadati</taxon>
        <taxon>Pseudomonadota</taxon>
        <taxon>Alphaproteobacteria</taxon>
        <taxon>Rhodobacterales</taxon>
        <taxon>Roseobacteraceae</taxon>
        <taxon>Seohaeicola</taxon>
    </lineage>
</organism>
<reference evidence="2" key="1">
    <citation type="journal article" date="2019" name="Int. J. Syst. Evol. Microbiol.">
        <title>The Global Catalogue of Microorganisms (GCM) 10K type strain sequencing project: providing services to taxonomists for standard genome sequencing and annotation.</title>
        <authorList>
            <consortium name="The Broad Institute Genomics Platform"/>
            <consortium name="The Broad Institute Genome Sequencing Center for Infectious Disease"/>
            <person name="Wu L."/>
            <person name="Ma J."/>
        </authorList>
    </citation>
    <scope>NUCLEOTIDE SEQUENCE [LARGE SCALE GENOMIC DNA]</scope>
    <source>
        <strain evidence="2">CCUG 55328</strain>
    </source>
</reference>
<name>A0ABW3TB25_9RHOB</name>
<evidence type="ECO:0000313" key="1">
    <source>
        <dbReference type="EMBL" id="MFD1194385.1"/>
    </source>
</evidence>
<dbReference type="Proteomes" id="UP001597151">
    <property type="component" value="Unassembled WGS sequence"/>
</dbReference>
<protein>
    <submittedName>
        <fullName evidence="1">Uncharacterized protein</fullName>
    </submittedName>
</protein>
<evidence type="ECO:0000313" key="2">
    <source>
        <dbReference type="Proteomes" id="UP001597151"/>
    </source>
</evidence>